<evidence type="ECO:0000313" key="3">
    <source>
        <dbReference type="Proteomes" id="UP000294933"/>
    </source>
</evidence>
<feature type="compositionally biased region" description="Polar residues" evidence="1">
    <location>
        <begin position="1"/>
        <end position="23"/>
    </location>
</feature>
<reference evidence="2 3" key="1">
    <citation type="submission" date="2018-06" db="EMBL/GenBank/DDBJ databases">
        <title>A transcriptomic atlas of mushroom development highlights an independent origin of complex multicellularity.</title>
        <authorList>
            <consortium name="DOE Joint Genome Institute"/>
            <person name="Krizsan K."/>
            <person name="Almasi E."/>
            <person name="Merenyi Z."/>
            <person name="Sahu N."/>
            <person name="Viragh M."/>
            <person name="Koszo T."/>
            <person name="Mondo S."/>
            <person name="Kiss B."/>
            <person name="Balint B."/>
            <person name="Kues U."/>
            <person name="Barry K."/>
            <person name="Hegedus J.C."/>
            <person name="Henrissat B."/>
            <person name="Johnson J."/>
            <person name="Lipzen A."/>
            <person name="Ohm R."/>
            <person name="Nagy I."/>
            <person name="Pangilinan J."/>
            <person name="Yan J."/>
            <person name="Xiong Y."/>
            <person name="Grigoriev I.V."/>
            <person name="Hibbett D.S."/>
            <person name="Nagy L.G."/>
        </authorList>
    </citation>
    <scope>NUCLEOTIDE SEQUENCE [LARGE SCALE GENOMIC DNA]</scope>
    <source>
        <strain evidence="2 3">SZMC22713</strain>
    </source>
</reference>
<accession>A0A4Y7PT52</accession>
<dbReference type="AlphaFoldDB" id="A0A4Y7PT52"/>
<protein>
    <submittedName>
        <fullName evidence="2">Uncharacterized protein</fullName>
    </submittedName>
</protein>
<name>A0A4Y7PT52_9AGAM</name>
<gene>
    <name evidence="2" type="ORF">BD410DRAFT_539695</name>
</gene>
<dbReference type="EMBL" id="ML170217">
    <property type="protein sequence ID" value="TDL17739.1"/>
    <property type="molecule type" value="Genomic_DNA"/>
</dbReference>
<feature type="compositionally biased region" description="Basic and acidic residues" evidence="1">
    <location>
        <begin position="61"/>
        <end position="79"/>
    </location>
</feature>
<dbReference type="OrthoDB" id="5544050at2759"/>
<dbReference type="Proteomes" id="UP000294933">
    <property type="component" value="Unassembled WGS sequence"/>
</dbReference>
<feature type="region of interest" description="Disordered" evidence="1">
    <location>
        <begin position="61"/>
        <end position="136"/>
    </location>
</feature>
<keyword evidence="3" id="KW-1185">Reference proteome</keyword>
<feature type="compositionally biased region" description="Basic and acidic residues" evidence="1">
    <location>
        <begin position="99"/>
        <end position="118"/>
    </location>
</feature>
<evidence type="ECO:0000256" key="1">
    <source>
        <dbReference type="SAM" id="MobiDB-lite"/>
    </source>
</evidence>
<evidence type="ECO:0000313" key="2">
    <source>
        <dbReference type="EMBL" id="TDL17739.1"/>
    </source>
</evidence>
<organism evidence="2 3">
    <name type="scientific">Rickenella mellea</name>
    <dbReference type="NCBI Taxonomy" id="50990"/>
    <lineage>
        <taxon>Eukaryota</taxon>
        <taxon>Fungi</taxon>
        <taxon>Dikarya</taxon>
        <taxon>Basidiomycota</taxon>
        <taxon>Agaricomycotina</taxon>
        <taxon>Agaricomycetes</taxon>
        <taxon>Hymenochaetales</taxon>
        <taxon>Rickenellaceae</taxon>
        <taxon>Rickenella</taxon>
    </lineage>
</organism>
<sequence length="136" mass="14998">MSHSSTPTPASRGSTPASHTSATPAPLPSTHTKAKPKATNVFSDDGSFLERIQRSKMVEVESQKLKEESVKKISFEDRFRGKRRMPEDDESSTVNTEDPPSKKVRSDGELTEYQKEVKSYSGSLKDTGTGIRPLVK</sequence>
<proteinExistence type="predicted"/>
<feature type="region of interest" description="Disordered" evidence="1">
    <location>
        <begin position="1"/>
        <end position="47"/>
    </location>
</feature>
<dbReference type="VEuPathDB" id="FungiDB:BD410DRAFT_539695"/>